<dbReference type="Gene3D" id="3.40.50.1000">
    <property type="entry name" value="HAD superfamily/HAD-like"/>
    <property type="match status" value="1"/>
</dbReference>
<evidence type="ECO:0008006" key="3">
    <source>
        <dbReference type="Google" id="ProtNLM"/>
    </source>
</evidence>
<dbReference type="Gene3D" id="3.90.1070.10">
    <property type="match status" value="1"/>
</dbReference>
<dbReference type="AlphaFoldDB" id="A0A5J6LDG1"/>
<dbReference type="PIRSF" id="PIRSF030802">
    <property type="entry name" value="UCP030802"/>
    <property type="match status" value="1"/>
</dbReference>
<dbReference type="Proteomes" id="UP000325606">
    <property type="component" value="Chromosome"/>
</dbReference>
<evidence type="ECO:0000313" key="2">
    <source>
        <dbReference type="Proteomes" id="UP000325606"/>
    </source>
</evidence>
<accession>A0A5J6LDG1</accession>
<evidence type="ECO:0000313" key="1">
    <source>
        <dbReference type="EMBL" id="QEW06406.1"/>
    </source>
</evidence>
<reference evidence="1 2" key="1">
    <citation type="submission" date="2019-09" db="EMBL/GenBank/DDBJ databases">
        <title>Nitrincola iocasae sp. nov., a bacterium isolated from the sediment collected at a cold seep field in South China Sea.</title>
        <authorList>
            <person name="Zhang H."/>
            <person name="Wang H."/>
            <person name="Li C."/>
        </authorList>
    </citation>
    <scope>NUCLEOTIDE SEQUENCE [LARGE SCALE GENOMIC DNA]</scope>
    <source>
        <strain evidence="1 2">KXZD1103</strain>
    </source>
</reference>
<name>A0A5J6LDG1_9GAMM</name>
<dbReference type="InterPro" id="IPR023214">
    <property type="entry name" value="HAD_sf"/>
</dbReference>
<gene>
    <name evidence="1" type="ORF">F5I99_07740</name>
</gene>
<dbReference type="KEGG" id="nik:F5I99_07740"/>
<dbReference type="SUPFAM" id="SSF56784">
    <property type="entry name" value="HAD-like"/>
    <property type="match status" value="1"/>
</dbReference>
<sequence length="256" mass="28516">MINSGSRELNLGNVEHRPVLFTDLDDTLFQTARKIAEPVCESRLAAVATNGHHSYMTESQAAMTQWLLASTQMIPVTARSTEALSRCRIPFTSWKVAANGAVILDSEGRVDSDWSTHIGQLSNSFRHTLEALDAATLSHNAEGRFRHWIVREENRPVYFCVKSNGDEAWLDDLIEPLESLAGKDFLHHRNGNNMSFTPRCISKMAAVAFIIEKNPDIQDRIVLGMGDSLTDLAFMGLTQMMMIPPGSQIDTAIRKD</sequence>
<proteinExistence type="predicted"/>
<dbReference type="InterPro" id="IPR036412">
    <property type="entry name" value="HAD-like_sf"/>
</dbReference>
<protein>
    <recommendedName>
        <fullName evidence="3">Sucrose phosphatase-like domain-containing protein</fullName>
    </recommendedName>
</protein>
<keyword evidence="2" id="KW-1185">Reference proteome</keyword>
<dbReference type="InterPro" id="IPR024197">
    <property type="entry name" value="TPP-like"/>
</dbReference>
<organism evidence="1 2">
    <name type="scientific">Nitrincola iocasae</name>
    <dbReference type="NCBI Taxonomy" id="2614693"/>
    <lineage>
        <taxon>Bacteria</taxon>
        <taxon>Pseudomonadati</taxon>
        <taxon>Pseudomonadota</taxon>
        <taxon>Gammaproteobacteria</taxon>
        <taxon>Oceanospirillales</taxon>
        <taxon>Oceanospirillaceae</taxon>
        <taxon>Nitrincola</taxon>
    </lineage>
</organism>
<dbReference type="RefSeq" id="WP_151054718.1">
    <property type="nucleotide sequence ID" value="NZ_CP044222.1"/>
</dbReference>
<dbReference type="EMBL" id="CP044222">
    <property type="protein sequence ID" value="QEW06406.1"/>
    <property type="molecule type" value="Genomic_DNA"/>
</dbReference>